<dbReference type="AlphaFoldDB" id="A0A9P6MIK5"/>
<comment type="caution">
    <text evidence="2">The sequence shown here is derived from an EMBL/GenBank/DDBJ whole genome shotgun (WGS) entry which is preliminary data.</text>
</comment>
<protein>
    <submittedName>
        <fullName evidence="2">Uncharacterized protein</fullName>
    </submittedName>
</protein>
<keyword evidence="3" id="KW-1185">Reference proteome</keyword>
<reference evidence="2" key="1">
    <citation type="journal article" date="2020" name="Fungal Divers.">
        <title>Resolving the Mortierellaceae phylogeny through synthesis of multi-gene phylogenetics and phylogenomics.</title>
        <authorList>
            <person name="Vandepol N."/>
            <person name="Liber J."/>
            <person name="Desiro A."/>
            <person name="Na H."/>
            <person name="Kennedy M."/>
            <person name="Barry K."/>
            <person name="Grigoriev I.V."/>
            <person name="Miller A.N."/>
            <person name="O'Donnell K."/>
            <person name="Stajich J.E."/>
            <person name="Bonito G."/>
        </authorList>
    </citation>
    <scope>NUCLEOTIDE SEQUENCE</scope>
    <source>
        <strain evidence="2">NRRL 2769</strain>
    </source>
</reference>
<dbReference type="EMBL" id="JAAAID010002927">
    <property type="protein sequence ID" value="KAG0002635.1"/>
    <property type="molecule type" value="Genomic_DNA"/>
</dbReference>
<name>A0A9P6MIK5_9FUNG</name>
<evidence type="ECO:0000256" key="1">
    <source>
        <dbReference type="SAM" id="SignalP"/>
    </source>
</evidence>
<feature type="signal peptide" evidence="1">
    <location>
        <begin position="1"/>
        <end position="18"/>
    </location>
</feature>
<evidence type="ECO:0000313" key="2">
    <source>
        <dbReference type="EMBL" id="KAG0002635.1"/>
    </source>
</evidence>
<feature type="chain" id="PRO_5040212350" evidence="1">
    <location>
        <begin position="19"/>
        <end position="280"/>
    </location>
</feature>
<accession>A0A9P6MIK5</accession>
<dbReference type="Proteomes" id="UP000703661">
    <property type="component" value="Unassembled WGS sequence"/>
</dbReference>
<sequence length="280" mass="31368">MKIQFLSLFLVVASVAMARPAPMDQASASSELAQRSLLGDLFGGDSTSISNVDDNSKHTQTMNQHGNKHITITETFKETRGGEEFFDRRDLARVSSEEGNGNAPLARRGLLFGGDPMSISNPKDEPAWKQGFVDHEKDCSSNSSSSHQKKMTRTTTRFFDRRDLLAENEESGPGIERRSLFGDLFGCSGMTINNVNDNSQTMKIYNSHGNKNVRINSWVHKNIRDNKRGLLSEWKTMSISNENDNSKETKTFNSRGNVDKKIASKVDKSFGNNNDEDEWF</sequence>
<gene>
    <name evidence="2" type="ORF">BGZ80_005939</name>
</gene>
<evidence type="ECO:0000313" key="3">
    <source>
        <dbReference type="Proteomes" id="UP000703661"/>
    </source>
</evidence>
<proteinExistence type="predicted"/>
<keyword evidence="1" id="KW-0732">Signal</keyword>
<organism evidence="2 3">
    <name type="scientific">Entomortierella chlamydospora</name>
    <dbReference type="NCBI Taxonomy" id="101097"/>
    <lineage>
        <taxon>Eukaryota</taxon>
        <taxon>Fungi</taxon>
        <taxon>Fungi incertae sedis</taxon>
        <taxon>Mucoromycota</taxon>
        <taxon>Mortierellomycotina</taxon>
        <taxon>Mortierellomycetes</taxon>
        <taxon>Mortierellales</taxon>
        <taxon>Mortierellaceae</taxon>
        <taxon>Entomortierella</taxon>
    </lineage>
</organism>